<dbReference type="EMBL" id="JAVFKD010000016">
    <property type="protein sequence ID" value="KAK5987845.1"/>
    <property type="molecule type" value="Genomic_DNA"/>
</dbReference>
<dbReference type="Proteomes" id="UP001338125">
    <property type="component" value="Unassembled WGS sequence"/>
</dbReference>
<dbReference type="Gene3D" id="3.40.50.10810">
    <property type="entry name" value="Tandem AAA-ATPase domain"/>
    <property type="match status" value="1"/>
</dbReference>
<feature type="region of interest" description="Disordered" evidence="5">
    <location>
        <begin position="706"/>
        <end position="731"/>
    </location>
</feature>
<evidence type="ECO:0000313" key="8">
    <source>
        <dbReference type="EMBL" id="KAK5987845.1"/>
    </source>
</evidence>
<protein>
    <submittedName>
        <fullName evidence="8">SMARCA3-like protein-like protein</fullName>
    </submittedName>
</protein>
<dbReference type="InterPro" id="IPR027417">
    <property type="entry name" value="P-loop_NTPase"/>
</dbReference>
<dbReference type="PANTHER" id="PTHR45626">
    <property type="entry name" value="TRANSCRIPTION TERMINATION FACTOR 2-RELATED"/>
    <property type="match status" value="1"/>
</dbReference>
<dbReference type="PANTHER" id="PTHR45626:SF17">
    <property type="entry name" value="HELICASE-LIKE TRANSCRIPTION FACTOR"/>
    <property type="match status" value="1"/>
</dbReference>
<dbReference type="Pfam" id="PF00176">
    <property type="entry name" value="SNF2-rel_dom"/>
    <property type="match status" value="1"/>
</dbReference>
<evidence type="ECO:0000259" key="6">
    <source>
        <dbReference type="PROSITE" id="PS51192"/>
    </source>
</evidence>
<evidence type="ECO:0000256" key="4">
    <source>
        <dbReference type="ARBA" id="ARBA00022840"/>
    </source>
</evidence>
<dbReference type="CDD" id="cd18008">
    <property type="entry name" value="DEXDc_SHPRH-like"/>
    <property type="match status" value="1"/>
</dbReference>
<gene>
    <name evidence="8" type="ORF">PT974_11979</name>
</gene>
<dbReference type="SUPFAM" id="SSF52540">
    <property type="entry name" value="P-loop containing nucleoside triphosphate hydrolases"/>
    <property type="match status" value="2"/>
</dbReference>
<keyword evidence="1" id="KW-0547">Nucleotide-binding</keyword>
<accession>A0ABR0S7U3</accession>
<dbReference type="InterPro" id="IPR014001">
    <property type="entry name" value="Helicase_ATP-bd"/>
</dbReference>
<comment type="caution">
    <text evidence="8">The sequence shown here is derived from an EMBL/GenBank/DDBJ whole genome shotgun (WGS) entry which is preliminary data.</text>
</comment>
<organism evidence="8 9">
    <name type="scientific">Cladobotryum mycophilum</name>
    <dbReference type="NCBI Taxonomy" id="491253"/>
    <lineage>
        <taxon>Eukaryota</taxon>
        <taxon>Fungi</taxon>
        <taxon>Dikarya</taxon>
        <taxon>Ascomycota</taxon>
        <taxon>Pezizomycotina</taxon>
        <taxon>Sordariomycetes</taxon>
        <taxon>Hypocreomycetidae</taxon>
        <taxon>Hypocreales</taxon>
        <taxon>Hypocreaceae</taxon>
        <taxon>Cladobotryum</taxon>
    </lineage>
</organism>
<name>A0ABR0S7U3_9HYPO</name>
<evidence type="ECO:0000256" key="2">
    <source>
        <dbReference type="ARBA" id="ARBA00022801"/>
    </source>
</evidence>
<feature type="domain" description="Helicase C-terminal" evidence="7">
    <location>
        <begin position="744"/>
        <end position="910"/>
    </location>
</feature>
<dbReference type="SMART" id="SM00487">
    <property type="entry name" value="DEXDc"/>
    <property type="match status" value="1"/>
</dbReference>
<dbReference type="Gene3D" id="3.40.50.300">
    <property type="entry name" value="P-loop containing nucleotide triphosphate hydrolases"/>
    <property type="match status" value="1"/>
</dbReference>
<keyword evidence="4" id="KW-0067">ATP-binding</keyword>
<dbReference type="SMART" id="SM00490">
    <property type="entry name" value="HELICc"/>
    <property type="match status" value="1"/>
</dbReference>
<evidence type="ECO:0000256" key="5">
    <source>
        <dbReference type="SAM" id="MobiDB-lite"/>
    </source>
</evidence>
<proteinExistence type="predicted"/>
<dbReference type="InterPro" id="IPR038718">
    <property type="entry name" value="SNF2-like_sf"/>
</dbReference>
<dbReference type="InterPro" id="IPR001650">
    <property type="entry name" value="Helicase_C-like"/>
</dbReference>
<sequence length="927" mass="103964">MESYSSIWHELGQHNSIGMKRYLDPDGIEHDNIATKRPCLPPSESLTGEWELQDSYCIPEELQQHGFDHPDPMAIVVDQLDPDTCFGVIVATATSTFKALAGVKQVPVTLEAGNTILKLSFKDTGKYAGIIKNDTLARILREFTVKLDAKLVAPTAEKKTSSKKSFNLPQDCAVRIIVYGLAADLSTIGSIVGDSGFYFQHPLSSEYDGNMQYRNPHYLLRPGSQMPILEEVTGRGDDKKMESDLLDESSKGRFMRLFDEAGDGIIETDIEPSGRLRSMLKGHQFSALARLVSVEAGVIARDGFPSLWEPSSGSSSTNEYWHRITGCRELKPKLAPGGILADEMGLGKTLSMLALICRSLDTMEAQEMVGEKAQVRRSRTTLIVTPNNTQLATAMRAVRQICSQDCRIILTRFSHIHPGKVKIAIYHGSDRQKLPDKLQNSDVVLTTYETMRRDWTTKGPLFAEVWHRVVLDEAHHIRTRSSQTFKAACEIRARYRWCLTGTPIHNSLDDYAALLSFVGVPFFMDKSVFDFWIAKPIKEKSPHGLQRLGSLIKATCLRRTKKLTQSLFQLPDRHEQTVRLELSPEDRDLYTFFSKKAANIASGAYRHDPQYSFMDGRKNDNILTLINVLRLICDHGEQLLPQSAVESWKTSGDNFMDWQKIQDFQEFQAACDLCGSKIDDAKVQNVMGLNTSSLHAMCQACHTSVEGNASENEPTSPDRSMPTPSDREGSYSTITTMPAQLPPKLKVLIDNLHQEQSISDHNESNRPVKSVVFSSWAKMISLTQRSLEANGFVCARIDGQTSLEGRSQATRQFNNDPKCTVMLATIGSAGEGIDLTAANNVHLLEPHWNPMVEAQAIDRVHRIGQLRTVRITRYMIKDTIETYVQWVQRDKLRLIQQSLDSQDIPQTDINDQRWKELRASLGCALPS</sequence>
<dbReference type="CDD" id="cd18793">
    <property type="entry name" value="SF2_C_SNF"/>
    <property type="match status" value="1"/>
</dbReference>
<dbReference type="InterPro" id="IPR050628">
    <property type="entry name" value="SNF2_RAD54_helicase_TF"/>
</dbReference>
<keyword evidence="2" id="KW-0378">Hydrolase</keyword>
<feature type="compositionally biased region" description="Polar residues" evidence="5">
    <location>
        <begin position="706"/>
        <end position="718"/>
    </location>
</feature>
<dbReference type="InterPro" id="IPR049730">
    <property type="entry name" value="SNF2/RAD54-like_C"/>
</dbReference>
<evidence type="ECO:0000259" key="7">
    <source>
        <dbReference type="PROSITE" id="PS51194"/>
    </source>
</evidence>
<evidence type="ECO:0000256" key="1">
    <source>
        <dbReference type="ARBA" id="ARBA00022741"/>
    </source>
</evidence>
<dbReference type="InterPro" id="IPR000330">
    <property type="entry name" value="SNF2_N"/>
</dbReference>
<keyword evidence="3" id="KW-0347">Helicase</keyword>
<dbReference type="PROSITE" id="PS51192">
    <property type="entry name" value="HELICASE_ATP_BIND_1"/>
    <property type="match status" value="1"/>
</dbReference>
<evidence type="ECO:0000256" key="3">
    <source>
        <dbReference type="ARBA" id="ARBA00022806"/>
    </source>
</evidence>
<feature type="domain" description="Helicase ATP-binding" evidence="6">
    <location>
        <begin position="329"/>
        <end position="521"/>
    </location>
</feature>
<reference evidence="8 9" key="1">
    <citation type="submission" date="2024-01" db="EMBL/GenBank/DDBJ databases">
        <title>Complete genome of Cladobotryum mycophilum ATHUM6906.</title>
        <authorList>
            <person name="Christinaki A.C."/>
            <person name="Myridakis A.I."/>
            <person name="Kouvelis V.N."/>
        </authorList>
    </citation>
    <scope>NUCLEOTIDE SEQUENCE [LARGE SCALE GENOMIC DNA]</scope>
    <source>
        <strain evidence="8 9">ATHUM6906</strain>
    </source>
</reference>
<keyword evidence="9" id="KW-1185">Reference proteome</keyword>
<dbReference type="PROSITE" id="PS51194">
    <property type="entry name" value="HELICASE_CTER"/>
    <property type="match status" value="1"/>
</dbReference>
<evidence type="ECO:0000313" key="9">
    <source>
        <dbReference type="Proteomes" id="UP001338125"/>
    </source>
</evidence>
<dbReference type="Pfam" id="PF00271">
    <property type="entry name" value="Helicase_C"/>
    <property type="match status" value="1"/>
</dbReference>